<dbReference type="CDD" id="cd07820">
    <property type="entry name" value="SRPBCC_3"/>
    <property type="match status" value="1"/>
</dbReference>
<dbReference type="InterPro" id="IPR023393">
    <property type="entry name" value="START-like_dom_sf"/>
</dbReference>
<dbReference type="RefSeq" id="WP_369330861.1">
    <property type="nucleotide sequence ID" value="NZ_JAULBC010000006.1"/>
</dbReference>
<name>A0ABV3ZHT8_9BACT</name>
<proteinExistence type="predicted"/>
<accession>A0ABV3ZHT8</accession>
<protein>
    <submittedName>
        <fullName evidence="1">SRPBCC family protein</fullName>
    </submittedName>
</protein>
<organism evidence="1 2">
    <name type="scientific">Danxiaibacter flavus</name>
    <dbReference type="NCBI Taxonomy" id="3049108"/>
    <lineage>
        <taxon>Bacteria</taxon>
        <taxon>Pseudomonadati</taxon>
        <taxon>Bacteroidota</taxon>
        <taxon>Chitinophagia</taxon>
        <taxon>Chitinophagales</taxon>
        <taxon>Chitinophagaceae</taxon>
        <taxon>Danxiaibacter</taxon>
    </lineage>
</organism>
<comment type="caution">
    <text evidence="1">The sequence shown here is derived from an EMBL/GenBank/DDBJ whole genome shotgun (WGS) entry which is preliminary data.</text>
</comment>
<dbReference type="Proteomes" id="UP001560573">
    <property type="component" value="Unassembled WGS sequence"/>
</dbReference>
<keyword evidence="2" id="KW-1185">Reference proteome</keyword>
<evidence type="ECO:0000313" key="2">
    <source>
        <dbReference type="Proteomes" id="UP001560573"/>
    </source>
</evidence>
<dbReference type="EMBL" id="JAULBC010000006">
    <property type="protein sequence ID" value="MEX6689454.1"/>
    <property type="molecule type" value="Genomic_DNA"/>
</dbReference>
<evidence type="ECO:0000313" key="1">
    <source>
        <dbReference type="EMBL" id="MEX6689454.1"/>
    </source>
</evidence>
<sequence>MSRVYSIQCVQHIPASIEDTWKFFSDPSNLKKITPEKLDFVVHRENNQKQMYAGQIIEYKIRPLLGIPVYWMTEITHIKEPCYFIDEQRYGPYSFWHHQHFFEAVEDGVIMKDLVHYKIPFSFIGDIANQLFVRKQLKMIFSFRFAIIANLFGNIKNSQPEIVMS</sequence>
<dbReference type="Gene3D" id="3.30.530.20">
    <property type="match status" value="1"/>
</dbReference>
<dbReference type="SUPFAM" id="SSF55961">
    <property type="entry name" value="Bet v1-like"/>
    <property type="match status" value="1"/>
</dbReference>
<gene>
    <name evidence="1" type="ORF">QTN47_18245</name>
</gene>
<reference evidence="1 2" key="1">
    <citation type="submission" date="2023-07" db="EMBL/GenBank/DDBJ databases">
        <authorList>
            <person name="Lian W.-H."/>
        </authorList>
    </citation>
    <scope>NUCLEOTIDE SEQUENCE [LARGE SCALE GENOMIC DNA]</scope>
    <source>
        <strain evidence="1 2">SYSU DXS3180</strain>
    </source>
</reference>